<feature type="domain" description="Core Histone H2A/H2B/H3" evidence="2">
    <location>
        <begin position="12"/>
        <end position="99"/>
    </location>
</feature>
<proteinExistence type="inferred from homology"/>
<dbReference type="EMBL" id="LGRX02035171">
    <property type="protein sequence ID" value="KAK3236034.1"/>
    <property type="molecule type" value="Genomic_DNA"/>
</dbReference>
<dbReference type="GO" id="GO:0000786">
    <property type="term" value="C:nucleosome"/>
    <property type="evidence" value="ECO:0007669"/>
    <property type="project" value="InterPro"/>
</dbReference>
<evidence type="ECO:0000256" key="1">
    <source>
        <dbReference type="ARBA" id="ARBA00010343"/>
    </source>
</evidence>
<sequence>MESTIKKRRKRPGTGALMEMRKLQKYDKNLLPKAPFRRLVHQVVFDQLSVGSSIRIQSKAFDALLVSASSFLHHIFVLANSFCVNNNRLKVTKNDFIIASNIISGRYRSLIDIEDASKLMFTPPVRSLSASHNQWKQSAKTFSAATSKDKVHKNASYEEEAKT</sequence>
<dbReference type="GO" id="GO:0003677">
    <property type="term" value="F:DNA binding"/>
    <property type="evidence" value="ECO:0007669"/>
    <property type="project" value="InterPro"/>
</dbReference>
<dbReference type="SUPFAM" id="SSF47113">
    <property type="entry name" value="Histone-fold"/>
    <property type="match status" value="1"/>
</dbReference>
<dbReference type="PANTHER" id="PTHR45810">
    <property type="entry name" value="HISTONE H3.2"/>
    <property type="match status" value="1"/>
</dbReference>
<evidence type="ECO:0000259" key="2">
    <source>
        <dbReference type="Pfam" id="PF00125"/>
    </source>
</evidence>
<accession>A0AAE0EQ03</accession>
<evidence type="ECO:0000313" key="3">
    <source>
        <dbReference type="EMBL" id="KAK3236034.1"/>
    </source>
</evidence>
<dbReference type="InterPro" id="IPR007125">
    <property type="entry name" value="H2A/H2B/H3"/>
</dbReference>
<dbReference type="Pfam" id="PF00125">
    <property type="entry name" value="Histone"/>
    <property type="match status" value="1"/>
</dbReference>
<comment type="caution">
    <text evidence="3">The sequence shown here is derived from an EMBL/GenBank/DDBJ whole genome shotgun (WGS) entry which is preliminary data.</text>
</comment>
<keyword evidence="4" id="KW-1185">Reference proteome</keyword>
<reference evidence="3 4" key="1">
    <citation type="journal article" date="2015" name="Genome Biol. Evol.">
        <title>Comparative Genomics of a Bacterivorous Green Alga Reveals Evolutionary Causalities and Consequences of Phago-Mixotrophic Mode of Nutrition.</title>
        <authorList>
            <person name="Burns J.A."/>
            <person name="Paasch A."/>
            <person name="Narechania A."/>
            <person name="Kim E."/>
        </authorList>
    </citation>
    <scope>NUCLEOTIDE SEQUENCE [LARGE SCALE GENOMIC DNA]</scope>
    <source>
        <strain evidence="3 4">PLY_AMNH</strain>
    </source>
</reference>
<evidence type="ECO:0000313" key="4">
    <source>
        <dbReference type="Proteomes" id="UP001190700"/>
    </source>
</evidence>
<dbReference type="Proteomes" id="UP001190700">
    <property type="component" value="Unassembled WGS sequence"/>
</dbReference>
<organism evidence="3 4">
    <name type="scientific">Cymbomonas tetramitiformis</name>
    <dbReference type="NCBI Taxonomy" id="36881"/>
    <lineage>
        <taxon>Eukaryota</taxon>
        <taxon>Viridiplantae</taxon>
        <taxon>Chlorophyta</taxon>
        <taxon>Pyramimonadophyceae</taxon>
        <taxon>Pyramimonadales</taxon>
        <taxon>Pyramimonadaceae</taxon>
        <taxon>Cymbomonas</taxon>
    </lineage>
</organism>
<dbReference type="PRINTS" id="PR00622">
    <property type="entry name" value="HISTONEH3"/>
</dbReference>
<dbReference type="AlphaFoldDB" id="A0AAE0EQ03"/>
<protein>
    <submittedName>
        <fullName evidence="3">Histone H3</fullName>
    </submittedName>
</protein>
<dbReference type="GO" id="GO:0030527">
    <property type="term" value="F:structural constituent of chromatin"/>
    <property type="evidence" value="ECO:0007669"/>
    <property type="project" value="InterPro"/>
</dbReference>
<gene>
    <name evidence="3" type="ORF">CYMTET_53802</name>
</gene>
<comment type="similarity">
    <text evidence="1">Belongs to the histone H3 family.</text>
</comment>
<dbReference type="SMART" id="SM00428">
    <property type="entry name" value="H3"/>
    <property type="match status" value="1"/>
</dbReference>
<dbReference type="GO" id="GO:0046982">
    <property type="term" value="F:protein heterodimerization activity"/>
    <property type="evidence" value="ECO:0007669"/>
    <property type="project" value="InterPro"/>
</dbReference>
<name>A0AAE0EQ03_9CHLO</name>
<dbReference type="InterPro" id="IPR000164">
    <property type="entry name" value="Histone_H3/CENP-A"/>
</dbReference>
<dbReference type="InterPro" id="IPR009072">
    <property type="entry name" value="Histone-fold"/>
</dbReference>
<dbReference type="Gene3D" id="1.10.20.10">
    <property type="entry name" value="Histone, subunit A"/>
    <property type="match status" value="1"/>
</dbReference>